<dbReference type="Proteomes" id="UP000321331">
    <property type="component" value="Unassembled WGS sequence"/>
</dbReference>
<keyword evidence="1" id="KW-1133">Transmembrane helix</keyword>
<protein>
    <submittedName>
        <fullName evidence="2">Uncharacterized protein</fullName>
    </submittedName>
</protein>
<feature type="transmembrane region" description="Helical" evidence="1">
    <location>
        <begin position="233"/>
        <end position="260"/>
    </location>
</feature>
<feature type="transmembrane region" description="Helical" evidence="1">
    <location>
        <begin position="99"/>
        <end position="119"/>
    </location>
</feature>
<proteinExistence type="predicted"/>
<dbReference type="AlphaFoldDB" id="A0A5C6SLT9"/>
<evidence type="ECO:0000313" key="2">
    <source>
        <dbReference type="EMBL" id="TXB99475.1"/>
    </source>
</evidence>
<accession>A0A5C6SLT9</accession>
<keyword evidence="1" id="KW-0812">Transmembrane</keyword>
<feature type="transmembrane region" description="Helical" evidence="1">
    <location>
        <begin position="208"/>
        <end position="227"/>
    </location>
</feature>
<evidence type="ECO:0000313" key="3">
    <source>
        <dbReference type="Proteomes" id="UP000321331"/>
    </source>
</evidence>
<comment type="caution">
    <text evidence="2">The sequence shown here is derived from an EMBL/GenBank/DDBJ whole genome shotgun (WGS) entry which is preliminary data.</text>
</comment>
<gene>
    <name evidence="2" type="ORF">FocTR4_00014429</name>
</gene>
<evidence type="ECO:0000256" key="1">
    <source>
        <dbReference type="SAM" id="Phobius"/>
    </source>
</evidence>
<keyword evidence="1" id="KW-0472">Membrane</keyword>
<feature type="transmembrane region" description="Helical" evidence="1">
    <location>
        <begin position="304"/>
        <end position="322"/>
    </location>
</feature>
<sequence>MEVGRFELSFSRKLNPSHRHRQFTETRLVALSKCIPASASERLPAGHFLLPYCSPDFQSHPPLSASTKATAFSFYIQRKYDIAWFIQSPLFTFITMRNWILVASINIIIFALTICVLSGGRTGEECEHLAEHLPDKYQFGLSGLCRITKEKKSCVKRVPGSLNLTEAVLQDIEQYEPSTPGEERTLQKCKDAINKQVDHQSAQSLGRFLFWFLICSVITNIASFYVMHKTCSIFHLFTTLILGLDTMFLFASLALCFVAMSYEAGPYLKEVELSEFSDMEMIGPAFWALLSILIGRLISNPPLLLGVIPLVVPMAVISYFLIHTKGFFTIVSTTVVEDLTRMAPPEGM</sequence>
<reference evidence="2 3" key="1">
    <citation type="submission" date="2019-07" db="EMBL/GenBank/DDBJ databases">
        <title>The First High-Quality Draft Genome Sequence of the Causal Agent of the Current Panama Disease Epidemic.</title>
        <authorList>
            <person name="Warmington R.J."/>
            <person name="Kay W."/>
            <person name="Jeffries A."/>
            <person name="Bebber D."/>
            <person name="Moore K."/>
            <person name="Studholme D.J."/>
        </authorList>
    </citation>
    <scope>NUCLEOTIDE SEQUENCE [LARGE SCALE GENOMIC DNA]</scope>
    <source>
        <strain evidence="2 3">TR4</strain>
    </source>
</reference>
<name>A0A5C6SLT9_FUSOC</name>
<organism evidence="2 3">
    <name type="scientific">Fusarium oxysporum f. sp. cubense</name>
    <dbReference type="NCBI Taxonomy" id="61366"/>
    <lineage>
        <taxon>Eukaryota</taxon>
        <taxon>Fungi</taxon>
        <taxon>Dikarya</taxon>
        <taxon>Ascomycota</taxon>
        <taxon>Pezizomycotina</taxon>
        <taxon>Sordariomycetes</taxon>
        <taxon>Hypocreomycetidae</taxon>
        <taxon>Hypocreales</taxon>
        <taxon>Nectriaceae</taxon>
        <taxon>Fusarium</taxon>
        <taxon>Fusarium oxysporum species complex</taxon>
    </lineage>
</organism>
<dbReference type="EMBL" id="VMNF01000011">
    <property type="protein sequence ID" value="TXB99475.1"/>
    <property type="molecule type" value="Genomic_DNA"/>
</dbReference>